<reference evidence="2 3" key="1">
    <citation type="submission" date="2017-01" db="EMBL/GenBank/DDBJ databases">
        <authorList>
            <person name="Varghese N."/>
            <person name="Submissions S."/>
        </authorList>
    </citation>
    <scope>NUCLEOTIDE SEQUENCE [LARGE SCALE GENOMIC DNA]</scope>
    <source>
        <strain evidence="2 3">ATCC 23464</strain>
    </source>
</reference>
<feature type="domain" description="M23ase beta-sheet core" evidence="1">
    <location>
        <begin position="25"/>
        <end position="121"/>
    </location>
</feature>
<dbReference type="SUPFAM" id="SSF51261">
    <property type="entry name" value="Duplicated hybrid motif"/>
    <property type="match status" value="1"/>
</dbReference>
<comment type="caution">
    <text evidence="2">The sequence shown here is derived from an EMBL/GenBank/DDBJ whole genome shotgun (WGS) entry which is preliminary data.</text>
</comment>
<name>A0ABY1JXI0_9BACL</name>
<protein>
    <submittedName>
        <fullName evidence="2">Peptidase family M23</fullName>
    </submittedName>
</protein>
<dbReference type="Pfam" id="PF01551">
    <property type="entry name" value="Peptidase_M23"/>
    <property type="match status" value="1"/>
</dbReference>
<accession>A0ABY1JXI0</accession>
<evidence type="ECO:0000259" key="1">
    <source>
        <dbReference type="Pfam" id="PF01551"/>
    </source>
</evidence>
<gene>
    <name evidence="2" type="ORF">SAMN05421578_105143</name>
</gene>
<keyword evidence="3" id="KW-1185">Reference proteome</keyword>
<dbReference type="InterPro" id="IPR050570">
    <property type="entry name" value="Cell_wall_metabolism_enzyme"/>
</dbReference>
<evidence type="ECO:0000313" key="2">
    <source>
        <dbReference type="EMBL" id="SIQ93977.1"/>
    </source>
</evidence>
<dbReference type="PANTHER" id="PTHR21666:SF270">
    <property type="entry name" value="MUREIN HYDROLASE ACTIVATOR ENVC"/>
    <property type="match status" value="1"/>
</dbReference>
<evidence type="ECO:0000313" key="3">
    <source>
        <dbReference type="Proteomes" id="UP000186666"/>
    </source>
</evidence>
<dbReference type="Gene3D" id="2.70.70.10">
    <property type="entry name" value="Glucose Permease (Domain IIA)"/>
    <property type="match status" value="1"/>
</dbReference>
<dbReference type="InterPro" id="IPR011055">
    <property type="entry name" value="Dup_hybrid_motif"/>
</dbReference>
<sequence length="201" mass="21812">MNPFEIYRLTSPFGMRMHPVDHVKRFHRGVDLVISPSNGALKAFVAGEVLHAKMGVTGSGFGNMGNVVAIKDDKGYLHVYAHLSAIAVKVGQQVVKGQVIGNQGNTGKSTGAHLHYEVRKKFSPSFGWTETVSGVVEPTKYLQDYYSKEEAPIVDKKDANAIIDKYLKPAWGAAKSAADKQEIGRLADTLREASGQAKQNG</sequence>
<proteinExistence type="predicted"/>
<dbReference type="InterPro" id="IPR016047">
    <property type="entry name" value="M23ase_b-sheet_dom"/>
</dbReference>
<dbReference type="PANTHER" id="PTHR21666">
    <property type="entry name" value="PEPTIDASE-RELATED"/>
    <property type="match status" value="1"/>
</dbReference>
<dbReference type="CDD" id="cd12797">
    <property type="entry name" value="M23_peptidase"/>
    <property type="match status" value="1"/>
</dbReference>
<dbReference type="Proteomes" id="UP000186666">
    <property type="component" value="Unassembled WGS sequence"/>
</dbReference>
<organism evidence="2 3">
    <name type="scientific">Paenibacillus macquariensis</name>
    <dbReference type="NCBI Taxonomy" id="948756"/>
    <lineage>
        <taxon>Bacteria</taxon>
        <taxon>Bacillati</taxon>
        <taxon>Bacillota</taxon>
        <taxon>Bacilli</taxon>
        <taxon>Bacillales</taxon>
        <taxon>Paenibacillaceae</taxon>
        <taxon>Paenibacillus</taxon>
    </lineage>
</organism>
<dbReference type="RefSeq" id="WP_068586951.1">
    <property type="nucleotide sequence ID" value="NZ_FTNK01000005.1"/>
</dbReference>
<dbReference type="EMBL" id="FTNK01000005">
    <property type="protein sequence ID" value="SIQ93977.1"/>
    <property type="molecule type" value="Genomic_DNA"/>
</dbReference>